<evidence type="ECO:0000256" key="7">
    <source>
        <dbReference type="ARBA" id="ARBA00023016"/>
    </source>
</evidence>
<dbReference type="Pfam" id="PF03880">
    <property type="entry name" value="DbpA"/>
    <property type="match status" value="1"/>
</dbReference>
<evidence type="ECO:0000313" key="17">
    <source>
        <dbReference type="EMBL" id="CUP66946.1"/>
    </source>
</evidence>
<dbReference type="InterPro" id="IPR044742">
    <property type="entry name" value="DEAD/DEAH_RhlB"/>
</dbReference>
<comment type="similarity">
    <text evidence="8 12">Belongs to the DEAD box helicase family.</text>
</comment>
<dbReference type="InterPro" id="IPR012677">
    <property type="entry name" value="Nucleotide-bd_a/b_plait_sf"/>
</dbReference>
<dbReference type="GO" id="GO:0005840">
    <property type="term" value="C:ribosome"/>
    <property type="evidence" value="ECO:0007669"/>
    <property type="project" value="TreeGrafter"/>
</dbReference>
<gene>
    <name evidence="17" type="primary">deaD</name>
    <name evidence="17" type="ORF">ERS852551_01539</name>
</gene>
<evidence type="ECO:0000256" key="13">
    <source>
        <dbReference type="SAM" id="MobiDB-lite"/>
    </source>
</evidence>
<dbReference type="GO" id="GO:0005829">
    <property type="term" value="C:cytosol"/>
    <property type="evidence" value="ECO:0007669"/>
    <property type="project" value="TreeGrafter"/>
</dbReference>
<reference evidence="17 18" key="1">
    <citation type="submission" date="2015-09" db="EMBL/GenBank/DDBJ databases">
        <authorList>
            <consortium name="Pathogen Informatics"/>
        </authorList>
    </citation>
    <scope>NUCLEOTIDE SEQUENCE [LARGE SCALE GENOMIC DNA]</scope>
    <source>
        <strain evidence="17 18">2789STDY5834939</strain>
    </source>
</reference>
<evidence type="ECO:0000259" key="14">
    <source>
        <dbReference type="PROSITE" id="PS51192"/>
    </source>
</evidence>
<protein>
    <recommendedName>
        <fullName evidence="10">ATP-dependent RNA helicase CshA</fullName>
        <ecNumber evidence="1">3.6.4.13</ecNumber>
    </recommendedName>
</protein>
<dbReference type="InterPro" id="IPR001650">
    <property type="entry name" value="Helicase_C-like"/>
</dbReference>
<dbReference type="Proteomes" id="UP000095765">
    <property type="component" value="Unassembled WGS sequence"/>
</dbReference>
<evidence type="ECO:0000256" key="4">
    <source>
        <dbReference type="ARBA" id="ARBA00022801"/>
    </source>
</evidence>
<dbReference type="GO" id="GO:0016887">
    <property type="term" value="F:ATP hydrolysis activity"/>
    <property type="evidence" value="ECO:0007669"/>
    <property type="project" value="RHEA"/>
</dbReference>
<dbReference type="Gene3D" id="3.30.70.330">
    <property type="match status" value="1"/>
</dbReference>
<dbReference type="InterPro" id="IPR014001">
    <property type="entry name" value="Helicase_ATP-bd"/>
</dbReference>
<dbReference type="PROSITE" id="PS51194">
    <property type="entry name" value="HELICASE_CTER"/>
    <property type="match status" value="1"/>
</dbReference>
<dbReference type="EMBL" id="CZBE01000009">
    <property type="protein sequence ID" value="CUP66946.1"/>
    <property type="molecule type" value="Genomic_DNA"/>
</dbReference>
<dbReference type="GO" id="GO:0005524">
    <property type="term" value="F:ATP binding"/>
    <property type="evidence" value="ECO:0007669"/>
    <property type="project" value="UniProtKB-KW"/>
</dbReference>
<evidence type="ECO:0000256" key="9">
    <source>
        <dbReference type="ARBA" id="ARBA00047984"/>
    </source>
</evidence>
<dbReference type="GO" id="GO:0003724">
    <property type="term" value="F:RNA helicase activity"/>
    <property type="evidence" value="ECO:0007669"/>
    <property type="project" value="UniProtKB-EC"/>
</dbReference>
<dbReference type="Pfam" id="PF25399">
    <property type="entry name" value="DeaD_dimer"/>
    <property type="match status" value="1"/>
</dbReference>
<organism evidence="17 18">
    <name type="scientific">Anaerotruncus colihominis</name>
    <dbReference type="NCBI Taxonomy" id="169435"/>
    <lineage>
        <taxon>Bacteria</taxon>
        <taxon>Bacillati</taxon>
        <taxon>Bacillota</taxon>
        <taxon>Clostridia</taxon>
        <taxon>Eubacteriales</taxon>
        <taxon>Oscillospiraceae</taxon>
        <taxon>Anaerotruncus</taxon>
    </lineage>
</organism>
<evidence type="ECO:0000259" key="16">
    <source>
        <dbReference type="PROSITE" id="PS51195"/>
    </source>
</evidence>
<evidence type="ECO:0000256" key="6">
    <source>
        <dbReference type="ARBA" id="ARBA00022840"/>
    </source>
</evidence>
<dbReference type="Pfam" id="PF00271">
    <property type="entry name" value="Helicase_C"/>
    <property type="match status" value="1"/>
</dbReference>
<keyword evidence="7" id="KW-0346">Stress response</keyword>
<keyword evidence="4 12" id="KW-0378">Hydrolase</keyword>
<comment type="catalytic activity">
    <reaction evidence="9">
        <text>ATP + H2O = ADP + phosphate + H(+)</text>
        <dbReference type="Rhea" id="RHEA:13065"/>
        <dbReference type="ChEBI" id="CHEBI:15377"/>
        <dbReference type="ChEBI" id="CHEBI:15378"/>
        <dbReference type="ChEBI" id="CHEBI:30616"/>
        <dbReference type="ChEBI" id="CHEBI:43474"/>
        <dbReference type="ChEBI" id="CHEBI:456216"/>
        <dbReference type="EC" id="3.6.4.13"/>
    </reaction>
</comment>
<dbReference type="CDD" id="cd00268">
    <property type="entry name" value="DEADc"/>
    <property type="match status" value="1"/>
</dbReference>
<dbReference type="SUPFAM" id="SSF52540">
    <property type="entry name" value="P-loop containing nucleoside triphosphate hydrolases"/>
    <property type="match status" value="1"/>
</dbReference>
<keyword evidence="5 12" id="KW-0347">Helicase</keyword>
<evidence type="ECO:0000256" key="2">
    <source>
        <dbReference type="ARBA" id="ARBA00022490"/>
    </source>
</evidence>
<dbReference type="FunFam" id="3.40.50.300:FF:000108">
    <property type="entry name" value="ATP-dependent RNA helicase RhlE"/>
    <property type="match status" value="1"/>
</dbReference>
<evidence type="ECO:0000313" key="18">
    <source>
        <dbReference type="Proteomes" id="UP000095765"/>
    </source>
</evidence>
<evidence type="ECO:0000256" key="5">
    <source>
        <dbReference type="ARBA" id="ARBA00022806"/>
    </source>
</evidence>
<dbReference type="PROSITE" id="PS00039">
    <property type="entry name" value="DEAD_ATP_HELICASE"/>
    <property type="match status" value="1"/>
</dbReference>
<dbReference type="EC" id="3.6.4.13" evidence="1"/>
<dbReference type="PROSITE" id="PS51195">
    <property type="entry name" value="Q_MOTIF"/>
    <property type="match status" value="1"/>
</dbReference>
<dbReference type="GeneID" id="72462571"/>
<dbReference type="PANTHER" id="PTHR47963">
    <property type="entry name" value="DEAD-BOX ATP-DEPENDENT RNA HELICASE 47, MITOCHONDRIAL"/>
    <property type="match status" value="1"/>
</dbReference>
<dbReference type="InterPro" id="IPR011545">
    <property type="entry name" value="DEAD/DEAH_box_helicase_dom"/>
</dbReference>
<dbReference type="InterPro" id="IPR005580">
    <property type="entry name" value="DbpA/CsdA_RNA-bd_dom"/>
</dbReference>
<keyword evidence="2" id="KW-0963">Cytoplasm</keyword>
<feature type="compositionally biased region" description="Basic and acidic residues" evidence="13">
    <location>
        <begin position="554"/>
        <end position="572"/>
    </location>
</feature>
<accession>A0A174Q512</accession>
<evidence type="ECO:0000256" key="8">
    <source>
        <dbReference type="ARBA" id="ARBA00038437"/>
    </source>
</evidence>
<feature type="short sequence motif" description="Q motif" evidence="11">
    <location>
        <begin position="4"/>
        <end position="32"/>
    </location>
</feature>
<dbReference type="CDD" id="cd12252">
    <property type="entry name" value="RRM_DbpA"/>
    <property type="match status" value="1"/>
</dbReference>
<name>A0A174Q512_9FIRM</name>
<dbReference type="Gene3D" id="3.40.50.300">
    <property type="entry name" value="P-loop containing nucleotide triphosphate hydrolases"/>
    <property type="match status" value="2"/>
</dbReference>
<evidence type="ECO:0000256" key="10">
    <source>
        <dbReference type="ARBA" id="ARBA00067932"/>
    </source>
</evidence>
<dbReference type="InterPro" id="IPR000629">
    <property type="entry name" value="RNA-helicase_DEAD-box_CS"/>
</dbReference>
<dbReference type="AlphaFoldDB" id="A0A174Q512"/>
<evidence type="ECO:0000256" key="3">
    <source>
        <dbReference type="ARBA" id="ARBA00022741"/>
    </source>
</evidence>
<evidence type="ECO:0000256" key="1">
    <source>
        <dbReference type="ARBA" id="ARBA00012552"/>
    </source>
</evidence>
<evidence type="ECO:0000256" key="11">
    <source>
        <dbReference type="PROSITE-ProRule" id="PRU00552"/>
    </source>
</evidence>
<dbReference type="InterPro" id="IPR027417">
    <property type="entry name" value="P-loop_NTPase"/>
</dbReference>
<feature type="region of interest" description="Disordered" evidence="13">
    <location>
        <begin position="541"/>
        <end position="572"/>
    </location>
</feature>
<dbReference type="GO" id="GO:0033592">
    <property type="term" value="F:RNA strand annealing activity"/>
    <property type="evidence" value="ECO:0007669"/>
    <property type="project" value="TreeGrafter"/>
</dbReference>
<proteinExistence type="inferred from homology"/>
<dbReference type="InterPro" id="IPR050547">
    <property type="entry name" value="DEAD_box_RNA_helicases"/>
</dbReference>
<feature type="domain" description="Helicase C-terminal" evidence="15">
    <location>
        <begin position="216"/>
        <end position="377"/>
    </location>
</feature>
<sequence length="572" mass="63546">MSETKFEDIGLSPELVQAVSDMNYTQATGIQAQAIPLLMQGADVIGRSSTGTGKTAAFGIPAVERIESGLKAPQVLVLSPTRELAMQIADEMRKFAKYKPGVCVAAVYGGAPMDAQIRALRAANIVIGTPGRVMDHMRRHTLRLDDLRTVVLDEADEMLNMGFLDDIQTILAETPDTRQTVLFSATMPPAILKITDKFLHDPQTVDIRTGQRTIAAVEQFFYRVPQARKMDALNLLLQYHDPKRAVVFCNTKAMVDSLTEYLSDHGFRALGIHGDMKQAGRTQVMQSFRDGKTRILVATDVAARGIDVENIEAVFNFDIPQEFEHYIHRIGRTGRAGRTGISHTLVCGARQVDTIRQLRRFINADIREAPLPIGDEIVRKKREKFAARVARTLEADEYGKWGEQLDAIAAERGCDMRDIACALAQMIAARDKKLIPVLKIPAPGERPVRGGRRVVLRADAGRAQNVTPANFVAAIADASGLPARAIGKIDIFEDSSLIELYENDALTVLEAMRSTRIRGLEVHFALTSEKPRYAARGGVTCGREKPFFRPKPSQRRDRASYNDRNRRRMRDE</sequence>
<feature type="domain" description="Helicase ATP-binding" evidence="14">
    <location>
        <begin position="35"/>
        <end position="205"/>
    </location>
</feature>
<dbReference type="SMART" id="SM00490">
    <property type="entry name" value="HELICc"/>
    <property type="match status" value="1"/>
</dbReference>
<dbReference type="SMART" id="SM00487">
    <property type="entry name" value="DEXDc"/>
    <property type="match status" value="1"/>
</dbReference>
<dbReference type="PANTHER" id="PTHR47963:SF8">
    <property type="entry name" value="ATP-DEPENDENT RNA HELICASE DEAD"/>
    <property type="match status" value="1"/>
</dbReference>
<keyword evidence="6 12" id="KW-0067">ATP-binding</keyword>
<feature type="domain" description="DEAD-box RNA helicase Q" evidence="16">
    <location>
        <begin position="4"/>
        <end position="32"/>
    </location>
</feature>
<keyword evidence="3 12" id="KW-0547">Nucleotide-binding</keyword>
<dbReference type="Pfam" id="PF00270">
    <property type="entry name" value="DEAD"/>
    <property type="match status" value="1"/>
</dbReference>
<dbReference type="RefSeq" id="WP_024730712.1">
    <property type="nucleotide sequence ID" value="NZ_CP094682.1"/>
</dbReference>
<evidence type="ECO:0000256" key="12">
    <source>
        <dbReference type="RuleBase" id="RU000492"/>
    </source>
</evidence>
<dbReference type="InterPro" id="IPR057325">
    <property type="entry name" value="DeaD_dimer"/>
</dbReference>
<dbReference type="InterPro" id="IPR014014">
    <property type="entry name" value="RNA_helicase_DEAD_Q_motif"/>
</dbReference>
<dbReference type="CDD" id="cd18787">
    <property type="entry name" value="SF2_C_DEAD"/>
    <property type="match status" value="1"/>
</dbReference>
<dbReference type="GO" id="GO:0009409">
    <property type="term" value="P:response to cold"/>
    <property type="evidence" value="ECO:0007669"/>
    <property type="project" value="TreeGrafter"/>
</dbReference>
<evidence type="ECO:0000259" key="15">
    <source>
        <dbReference type="PROSITE" id="PS51194"/>
    </source>
</evidence>
<dbReference type="OrthoDB" id="9805696at2"/>
<dbReference type="PROSITE" id="PS51192">
    <property type="entry name" value="HELICASE_ATP_BIND_1"/>
    <property type="match status" value="1"/>
</dbReference>